<dbReference type="InterPro" id="IPR036366">
    <property type="entry name" value="PGBDSf"/>
</dbReference>
<gene>
    <name evidence="3" type="ORF">SNE34_05155</name>
</gene>
<dbReference type="Gene3D" id="1.10.101.10">
    <property type="entry name" value="PGBD-like superfamily/PGBD"/>
    <property type="match status" value="1"/>
</dbReference>
<dbReference type="EMBL" id="JAXGFP010000002">
    <property type="protein sequence ID" value="MEG3183392.1"/>
    <property type="molecule type" value="Genomic_DNA"/>
</dbReference>
<feature type="domain" description="Peptidoglycan binding-like" evidence="1">
    <location>
        <begin position="288"/>
        <end position="344"/>
    </location>
</feature>
<feature type="domain" description="DUF4384" evidence="2">
    <location>
        <begin position="410"/>
        <end position="486"/>
    </location>
</feature>
<evidence type="ECO:0000313" key="3">
    <source>
        <dbReference type="EMBL" id="MEG3183392.1"/>
    </source>
</evidence>
<organism evidence="3 4">
    <name type="scientific">Novilysobacter erysipheiresistens</name>
    <dbReference type="NCBI Taxonomy" id="1749332"/>
    <lineage>
        <taxon>Bacteria</taxon>
        <taxon>Pseudomonadati</taxon>
        <taxon>Pseudomonadota</taxon>
        <taxon>Gammaproteobacteria</taxon>
        <taxon>Lysobacterales</taxon>
        <taxon>Lysobacteraceae</taxon>
        <taxon>Novilysobacter</taxon>
    </lineage>
</organism>
<dbReference type="InterPro" id="IPR036365">
    <property type="entry name" value="PGBD-like_sf"/>
</dbReference>
<evidence type="ECO:0000259" key="2">
    <source>
        <dbReference type="Pfam" id="PF14326"/>
    </source>
</evidence>
<keyword evidence="4" id="KW-1185">Reference proteome</keyword>
<dbReference type="Proteomes" id="UP001355056">
    <property type="component" value="Unassembled WGS sequence"/>
</dbReference>
<dbReference type="SUPFAM" id="SSF47090">
    <property type="entry name" value="PGBD-like"/>
    <property type="match status" value="1"/>
</dbReference>
<dbReference type="InterPro" id="IPR002477">
    <property type="entry name" value="Peptidoglycan-bd-like"/>
</dbReference>
<sequence length="536" mass="58212">MKVLAIAAAVTVLAGCGTLGKNGTRKHAEFYDQATVENRPVVWPVRSVSSFNDSLACMDRMLRDNHINQVTITSKDIPDASGKVYVSATDMLITSLSEMSRLSNTFRFVDYEVNPLNQDTVQTLSGLMLQSNQMLIQMPQLYVSGAISFLDQNVMIDRRGFGAASEDAEIGWSRDLAGSVMGMDFHLGDFITRTLLPGVHSANEITIAAKGSGIDIGGRIKKAGVQIEVGGDYSQGVGPAARTLIDLSMIELVGKWARVPYWQCLALDQAHPEFQRQLRQWFLEMDEGERVGFIQRGLRAKGYYAGDASATQITPKLRLAIQRFQLDQGLLATGQSGFETYEHLARDYVRTDGDGNFVQVGWGEAGSTDSRLPPALAVEPRNGSPALDSTKPRLPRVEITLPTAGKARPLGELLSFNISVDRTSYLQCYYRDAKGAIAQVYPNPLQPTALVEGNRALLVPDVGNPQSFAIALTAPGIEELRCLASPVDPSALLPAALQAPALTPLDVRSLDALEQDYRRSVGGGVGRGRVEWSVTP</sequence>
<name>A0ABU7YWQ2_9GAMM</name>
<dbReference type="Pfam" id="PF14326">
    <property type="entry name" value="DUF4384"/>
    <property type="match status" value="1"/>
</dbReference>
<comment type="caution">
    <text evidence="3">The sequence shown here is derived from an EMBL/GenBank/DDBJ whole genome shotgun (WGS) entry which is preliminary data.</text>
</comment>
<accession>A0ABU7YWQ2</accession>
<dbReference type="RefSeq" id="WP_332615708.1">
    <property type="nucleotide sequence ID" value="NZ_JAXGFP010000002.1"/>
</dbReference>
<dbReference type="Gene3D" id="3.40.50.10610">
    <property type="entry name" value="ABC-type transport auxiliary lipoprotein component"/>
    <property type="match status" value="1"/>
</dbReference>
<evidence type="ECO:0000259" key="1">
    <source>
        <dbReference type="Pfam" id="PF01471"/>
    </source>
</evidence>
<protein>
    <submittedName>
        <fullName evidence="3">DUF4384 domain-containing protein</fullName>
    </submittedName>
</protein>
<dbReference type="Pfam" id="PF01471">
    <property type="entry name" value="PG_binding_1"/>
    <property type="match status" value="1"/>
</dbReference>
<reference evidence="3 4" key="1">
    <citation type="journal article" date="2016" name="Int. J. Syst. Evol. Microbiol.">
        <title>Lysobacter erysipheiresistens sp. nov., an antagonist of powdery mildew, isolated from tobacco-cultivated soil.</title>
        <authorList>
            <person name="Xie B."/>
            <person name="Li T."/>
            <person name="Lin X."/>
            <person name="Wang C.J."/>
            <person name="Chen Y.J."/>
            <person name="Liu W.J."/>
            <person name="Zhao Z.W."/>
        </authorList>
    </citation>
    <scope>NUCLEOTIDE SEQUENCE [LARGE SCALE GENOMIC DNA]</scope>
    <source>
        <strain evidence="3 4">RS-LYSO-3</strain>
    </source>
</reference>
<proteinExistence type="predicted"/>
<evidence type="ECO:0000313" key="4">
    <source>
        <dbReference type="Proteomes" id="UP001355056"/>
    </source>
</evidence>
<dbReference type="PROSITE" id="PS51257">
    <property type="entry name" value="PROKAR_LIPOPROTEIN"/>
    <property type="match status" value="1"/>
</dbReference>
<dbReference type="InterPro" id="IPR025493">
    <property type="entry name" value="DUF4384"/>
</dbReference>